<dbReference type="GO" id="GO:0015562">
    <property type="term" value="F:efflux transmembrane transporter activity"/>
    <property type="evidence" value="ECO:0007669"/>
    <property type="project" value="InterPro"/>
</dbReference>
<keyword evidence="5" id="KW-0998">Cell outer membrane</keyword>
<evidence type="ECO:0000256" key="5">
    <source>
        <dbReference type="ARBA" id="ARBA00023237"/>
    </source>
</evidence>
<dbReference type="PANTHER" id="PTHR30026:SF20">
    <property type="entry name" value="OUTER MEMBRANE PROTEIN TOLC"/>
    <property type="match status" value="1"/>
</dbReference>
<dbReference type="AlphaFoldDB" id="A0AAU7UE17"/>
<protein>
    <submittedName>
        <fullName evidence="7">TolC family protein</fullName>
    </submittedName>
</protein>
<keyword evidence="6" id="KW-0732">Signal</keyword>
<keyword evidence="2" id="KW-1134">Transmembrane beta strand</keyword>
<dbReference type="EMBL" id="CP158299">
    <property type="protein sequence ID" value="XBV86741.1"/>
    <property type="molecule type" value="Genomic_DNA"/>
</dbReference>
<evidence type="ECO:0000256" key="3">
    <source>
        <dbReference type="ARBA" id="ARBA00022692"/>
    </source>
</evidence>
<proteinExistence type="predicted"/>
<dbReference type="GO" id="GO:0009279">
    <property type="term" value="C:cell outer membrane"/>
    <property type="evidence" value="ECO:0007669"/>
    <property type="project" value="UniProtKB-SubCell"/>
</dbReference>
<evidence type="ECO:0000256" key="4">
    <source>
        <dbReference type="ARBA" id="ARBA00023136"/>
    </source>
</evidence>
<dbReference type="Gene3D" id="1.20.1600.10">
    <property type="entry name" value="Outer membrane efflux proteins (OEP)"/>
    <property type="match status" value="1"/>
</dbReference>
<dbReference type="GO" id="GO:0015288">
    <property type="term" value="F:porin activity"/>
    <property type="evidence" value="ECO:0007669"/>
    <property type="project" value="TreeGrafter"/>
</dbReference>
<feature type="chain" id="PRO_5043571564" evidence="6">
    <location>
        <begin position="18"/>
        <end position="347"/>
    </location>
</feature>
<dbReference type="PANTHER" id="PTHR30026">
    <property type="entry name" value="OUTER MEMBRANE PROTEIN TOLC"/>
    <property type="match status" value="1"/>
</dbReference>
<dbReference type="RefSeq" id="WP_350244819.1">
    <property type="nucleotide sequence ID" value="NZ_CP158299.1"/>
</dbReference>
<evidence type="ECO:0000256" key="1">
    <source>
        <dbReference type="ARBA" id="ARBA00004442"/>
    </source>
</evidence>
<dbReference type="InterPro" id="IPR051906">
    <property type="entry name" value="TolC-like"/>
</dbReference>
<evidence type="ECO:0000256" key="2">
    <source>
        <dbReference type="ARBA" id="ARBA00022452"/>
    </source>
</evidence>
<sequence length="347" mass="35748">MKRLVLLAPLLLGAALAQTTTPPNLTLQSAVQSALTVGSTVRDAQAGVTSAAATLKAVQADPSSLAGDLLSAQQADALARAQLAQARLVAVQSAINAYTTVYQNQEQLKVDALQVQVNQKALQVAQVKLSTRAGTALDVKTAQNTLASSQQTLSDDRKALGVNTTKLANAIGRTGSFVVAVPPTPPAVKSGAALASGYPTLLSAQQAVETAALNVKLADNEFTARVTLNDARTRLSNAQSQLSSTQKDIQTTLATALRSAQNAQAGLQTAIQAEANAQASTSQDAVRLKSGTISAVQYQQSQLALQKAHFARAQALVSLWQALATLSVNSGEDNTGFVASTAPAASR</sequence>
<dbReference type="SUPFAM" id="SSF56954">
    <property type="entry name" value="Outer membrane efflux proteins (OEP)"/>
    <property type="match status" value="1"/>
</dbReference>
<dbReference type="KEGG" id="dsc:ABOD76_10645"/>
<keyword evidence="3" id="KW-0812">Transmembrane</keyword>
<accession>A0AAU7UE17</accession>
<comment type="subcellular location">
    <subcellularLocation>
        <location evidence="1">Cell outer membrane</location>
    </subcellularLocation>
</comment>
<evidence type="ECO:0000256" key="6">
    <source>
        <dbReference type="SAM" id="SignalP"/>
    </source>
</evidence>
<evidence type="ECO:0000313" key="7">
    <source>
        <dbReference type="EMBL" id="XBV86741.1"/>
    </source>
</evidence>
<gene>
    <name evidence="7" type="ORF">ABOD76_10645</name>
</gene>
<feature type="signal peptide" evidence="6">
    <location>
        <begin position="1"/>
        <end position="17"/>
    </location>
</feature>
<dbReference type="GO" id="GO:1990281">
    <property type="term" value="C:efflux pump complex"/>
    <property type="evidence" value="ECO:0007669"/>
    <property type="project" value="TreeGrafter"/>
</dbReference>
<reference evidence="7" key="1">
    <citation type="submission" date="2024-06" db="EMBL/GenBank/DDBJ databases">
        <title>Draft Genome Sequence of Deinococcus sonorensis Type Strain KR-87, a Biofilm Producing Representative of the Genus Deinococcus.</title>
        <authorList>
            <person name="Boren L.S."/>
            <person name="Grosso R.A."/>
            <person name="Hugenberg-Cox A.N."/>
            <person name="Hill J.T.E."/>
            <person name="Albert C.M."/>
            <person name="Tuohy J.M."/>
        </authorList>
    </citation>
    <scope>NUCLEOTIDE SEQUENCE</scope>
    <source>
        <strain evidence="7">KR-87</strain>
    </source>
</reference>
<keyword evidence="4" id="KW-0472">Membrane</keyword>
<organism evidence="7">
    <name type="scientific">Deinococcus sonorensis KR-87</name>
    <dbReference type="NCBI Taxonomy" id="694439"/>
    <lineage>
        <taxon>Bacteria</taxon>
        <taxon>Thermotogati</taxon>
        <taxon>Deinococcota</taxon>
        <taxon>Deinococci</taxon>
        <taxon>Deinococcales</taxon>
        <taxon>Deinococcaceae</taxon>
        <taxon>Deinococcus</taxon>
    </lineage>
</organism>
<name>A0AAU7UE17_9DEIO</name>